<evidence type="ECO:0000259" key="2">
    <source>
        <dbReference type="Pfam" id="PF00934"/>
    </source>
</evidence>
<dbReference type="InterPro" id="IPR038332">
    <property type="entry name" value="PPE_sf"/>
</dbReference>
<dbReference type="AlphaFoldDB" id="A0A7Z7IJE5"/>
<organism evidence="3 4">
    <name type="scientific">Mycobacterium simulans</name>
    <dbReference type="NCBI Taxonomy" id="627089"/>
    <lineage>
        <taxon>Bacteria</taxon>
        <taxon>Bacillati</taxon>
        <taxon>Actinomycetota</taxon>
        <taxon>Actinomycetes</taxon>
        <taxon>Mycobacteriales</taxon>
        <taxon>Mycobacteriaceae</taxon>
        <taxon>Mycobacterium</taxon>
    </lineage>
</organism>
<evidence type="ECO:0000313" key="3">
    <source>
        <dbReference type="EMBL" id="SOJ54693.1"/>
    </source>
</evidence>
<accession>A0A7Z7IJE5</accession>
<gene>
    <name evidence="3" type="ORF">MSIMFB_02186</name>
</gene>
<feature type="region of interest" description="Disordered" evidence="1">
    <location>
        <begin position="148"/>
        <end position="187"/>
    </location>
</feature>
<dbReference type="Pfam" id="PF00934">
    <property type="entry name" value="PE"/>
    <property type="match status" value="1"/>
</dbReference>
<protein>
    <submittedName>
        <fullName evidence="3">PE-PGRS family protein PE_PGRS17</fullName>
    </submittedName>
</protein>
<comment type="caution">
    <text evidence="3">The sequence shown here is derived from an EMBL/GenBank/DDBJ whole genome shotgun (WGS) entry which is preliminary data.</text>
</comment>
<dbReference type="Proteomes" id="UP000554965">
    <property type="component" value="Unassembled WGS sequence"/>
</dbReference>
<dbReference type="SUPFAM" id="SSF140459">
    <property type="entry name" value="PE/PPE dimer-like"/>
    <property type="match status" value="1"/>
</dbReference>
<proteinExistence type="predicted"/>
<feature type="domain" description="PE" evidence="2">
    <location>
        <begin position="5"/>
        <end position="94"/>
    </location>
</feature>
<sequence>MSFISVAPESVVTAASNLAGLGSALSQANMAATGKTTQVLAAAEDEVSTAIATLFGQHAQEYQALSAQAAAFHDRFVAALSTGAGAYAAADAVNAGPLQPLLDLVNAPTEALFGRPLIGDGANGLDGTGANGGAGGILYGNGGKGGSGASGKAGRAARTAGAGTQPRGRGRRRGAGRSPLHTLRGPRSSLCWARGRSGAHANIHQYIASRRAGWRCRR</sequence>
<dbReference type="EMBL" id="OCTY01000002">
    <property type="protein sequence ID" value="SOJ54693.1"/>
    <property type="molecule type" value="Genomic_DNA"/>
</dbReference>
<evidence type="ECO:0000256" key="1">
    <source>
        <dbReference type="SAM" id="MobiDB-lite"/>
    </source>
</evidence>
<keyword evidence="4" id="KW-1185">Reference proteome</keyword>
<evidence type="ECO:0000313" key="4">
    <source>
        <dbReference type="Proteomes" id="UP000554965"/>
    </source>
</evidence>
<dbReference type="Gene3D" id="1.10.287.850">
    <property type="entry name" value="HP0062-like domain"/>
    <property type="match status" value="1"/>
</dbReference>
<feature type="compositionally biased region" description="Low complexity" evidence="1">
    <location>
        <begin position="152"/>
        <end position="167"/>
    </location>
</feature>
<reference evidence="3 4" key="1">
    <citation type="submission" date="2017-10" db="EMBL/GenBank/DDBJ databases">
        <authorList>
            <consortium name="Urmite Genomes"/>
        </authorList>
    </citation>
    <scope>NUCLEOTIDE SEQUENCE [LARGE SCALE GENOMIC DNA]</scope>
    <source>
        <strain evidence="3 4">FB-527</strain>
    </source>
</reference>
<dbReference type="InterPro" id="IPR000084">
    <property type="entry name" value="PE-PGRS_N"/>
</dbReference>
<name>A0A7Z7IJE5_9MYCO</name>